<feature type="compositionally biased region" description="Low complexity" evidence="4">
    <location>
        <begin position="231"/>
        <end position="240"/>
    </location>
</feature>
<dbReference type="InterPro" id="IPR040168">
    <property type="entry name" value="Not2/3/5"/>
</dbReference>
<feature type="region of interest" description="Disordered" evidence="4">
    <location>
        <begin position="633"/>
        <end position="655"/>
    </location>
</feature>
<dbReference type="GO" id="GO:0000289">
    <property type="term" value="P:nuclear-transcribed mRNA poly(A) tail shortening"/>
    <property type="evidence" value="ECO:0007669"/>
    <property type="project" value="UniProtKB-ARBA"/>
</dbReference>
<dbReference type="PANTHER" id="PTHR23326">
    <property type="entry name" value="CCR4 NOT-RELATED"/>
    <property type="match status" value="1"/>
</dbReference>
<dbReference type="Pfam" id="PF04153">
    <property type="entry name" value="NOT2_3_5_C"/>
    <property type="match status" value="2"/>
</dbReference>
<comment type="caution">
    <text evidence="6">The sequence shown here is derived from an EMBL/GenBank/DDBJ whole genome shotgun (WGS) entry which is preliminary data.</text>
</comment>
<proteinExistence type="inferred from homology"/>
<organism evidence="6 7">
    <name type="scientific">Puccinia sorghi</name>
    <dbReference type="NCBI Taxonomy" id="27349"/>
    <lineage>
        <taxon>Eukaryota</taxon>
        <taxon>Fungi</taxon>
        <taxon>Dikarya</taxon>
        <taxon>Basidiomycota</taxon>
        <taxon>Pucciniomycotina</taxon>
        <taxon>Pucciniomycetes</taxon>
        <taxon>Pucciniales</taxon>
        <taxon>Pucciniaceae</taxon>
        <taxon>Puccinia</taxon>
    </lineage>
</organism>
<comment type="similarity">
    <text evidence="1">Belongs to the CNOT2/3/5 family.</text>
</comment>
<feature type="region of interest" description="Disordered" evidence="4">
    <location>
        <begin position="288"/>
        <end position="320"/>
    </location>
</feature>
<dbReference type="STRING" id="27349.A0A0L6VTK6"/>
<dbReference type="EMBL" id="LAVV01001455">
    <property type="protein sequence ID" value="KNZ63535.1"/>
    <property type="molecule type" value="Genomic_DNA"/>
</dbReference>
<dbReference type="GO" id="GO:0030015">
    <property type="term" value="C:CCR4-NOT core complex"/>
    <property type="evidence" value="ECO:0007669"/>
    <property type="project" value="InterPro"/>
</dbReference>
<feature type="compositionally biased region" description="Basic and acidic residues" evidence="4">
    <location>
        <begin position="646"/>
        <end position="655"/>
    </location>
</feature>
<dbReference type="Gene3D" id="2.30.30.1020">
    <property type="entry name" value="CCR4-NOT complex subunit 2/3/5, C-terminal domain"/>
    <property type="match status" value="1"/>
</dbReference>
<feature type="compositionally biased region" description="Polar residues" evidence="4">
    <location>
        <begin position="22"/>
        <end position="48"/>
    </location>
</feature>
<evidence type="ECO:0000313" key="6">
    <source>
        <dbReference type="EMBL" id="KNZ63535.1"/>
    </source>
</evidence>
<evidence type="ECO:0000256" key="1">
    <source>
        <dbReference type="ARBA" id="ARBA00007682"/>
    </source>
</evidence>
<dbReference type="InterPro" id="IPR007282">
    <property type="entry name" value="NOT2/3/5_C"/>
</dbReference>
<dbReference type="Proteomes" id="UP000037035">
    <property type="component" value="Unassembled WGS sequence"/>
</dbReference>
<feature type="compositionally biased region" description="Low complexity" evidence="4">
    <location>
        <begin position="74"/>
        <end position="90"/>
    </location>
</feature>
<evidence type="ECO:0000256" key="3">
    <source>
        <dbReference type="ARBA" id="ARBA00023163"/>
    </source>
</evidence>
<keyword evidence="2" id="KW-0805">Transcription regulation</keyword>
<evidence type="ECO:0000313" key="7">
    <source>
        <dbReference type="Proteomes" id="UP000037035"/>
    </source>
</evidence>
<evidence type="ECO:0000256" key="2">
    <source>
        <dbReference type="ARBA" id="ARBA00023015"/>
    </source>
</evidence>
<keyword evidence="7" id="KW-1185">Reference proteome</keyword>
<sequence>MAFNPPGQQRQGLLTNMPGFSLSHNRNPIHQNSPTPGSIHPIQSNTSGPAGRGAALGLNHFGNTNGMAVGHLPSSHSQTQQQLSNQQEASLDPSDFPALGAGPPSSTNPSHHALSYASHVNVSTGNGLPSDRTVAATLAVREAREQASAAAALSAQMARLNVGQNKTAGMQDPDNRNFPNKPLLGSNGAFHGSVVGSSHLSNGIGNLNTHHLLQSQLPAHHLSLQSGAVTSSNSHLHSNLRSPVPPNLSSMPQHRPTNLGSYSSNIGLTNVPTTMVHTPASQNQLIQESGETGAVENRSGGSDPSSQPTPLLDHAGSLDSISQNANSASSVVPFFAPQTPAEQVLFGPADRFGLMNLLHIIRHADADYSMLAMGKDLTHLGLDLGSSEALYPKFMSPWSDAKQVASHAVEPEFTLPACYHVQPQPVQTKLPQFHEETLFFIFYSQPRDLMQELAALELYVNACLFTHSSLFQTSLSYKKNWRYHKELQLWLTKESGTGPMEKTPHYERGFYVFFDPMIWKRVTKEFVLQYDQLEVRFFVLFAKPALATNPAALQAATQLSLVYTSNGPHGKNSLFPPRLNSLLSYYHPPLYPHSLEKLPFYSTNPFTPHIQYHDSFMCLCMIVTPALPPPPPPSSYLLSTKKIKKRESENSRNKA</sequence>
<reference evidence="6 7" key="1">
    <citation type="submission" date="2015-08" db="EMBL/GenBank/DDBJ databases">
        <title>Next Generation Sequencing and Analysis of the Genome of Puccinia sorghi L Schw, the Causal Agent of Maize Common Rust.</title>
        <authorList>
            <person name="Rochi L."/>
            <person name="Burguener G."/>
            <person name="Darino M."/>
            <person name="Turjanski A."/>
            <person name="Kreff E."/>
            <person name="Dieguez M.J."/>
            <person name="Sacco F."/>
        </authorList>
    </citation>
    <scope>NUCLEOTIDE SEQUENCE [LARGE SCALE GENOMIC DNA]</scope>
    <source>
        <strain evidence="6 7">RO10H11247</strain>
    </source>
</reference>
<gene>
    <name evidence="6" type="ORF">VP01_1130g4</name>
</gene>
<evidence type="ECO:0000256" key="4">
    <source>
        <dbReference type="SAM" id="MobiDB-lite"/>
    </source>
</evidence>
<accession>A0A0L6VTK6</accession>
<feature type="region of interest" description="Disordered" evidence="4">
    <location>
        <begin position="1"/>
        <end position="112"/>
    </location>
</feature>
<feature type="compositionally biased region" description="Polar residues" evidence="4">
    <location>
        <begin position="299"/>
        <end position="309"/>
    </location>
</feature>
<evidence type="ECO:0000259" key="5">
    <source>
        <dbReference type="Pfam" id="PF04153"/>
    </source>
</evidence>
<name>A0A0L6VTK6_9BASI</name>
<feature type="domain" description="NOT2/NOT3/NOT5 C-terminal" evidence="5">
    <location>
        <begin position="477"/>
        <end position="533"/>
    </location>
</feature>
<keyword evidence="3" id="KW-0804">Transcription</keyword>
<dbReference type="InterPro" id="IPR038635">
    <property type="entry name" value="CCR4-NOT_su2/3/5_C_sf"/>
</dbReference>
<feature type="compositionally biased region" description="Polar residues" evidence="4">
    <location>
        <begin position="247"/>
        <end position="264"/>
    </location>
</feature>
<feature type="compositionally biased region" description="Polar residues" evidence="4">
    <location>
        <begin position="1"/>
        <end position="14"/>
    </location>
</feature>
<dbReference type="OrthoDB" id="25391at2759"/>
<dbReference type="AlphaFoldDB" id="A0A0L6VTK6"/>
<dbReference type="GO" id="GO:0006355">
    <property type="term" value="P:regulation of DNA-templated transcription"/>
    <property type="evidence" value="ECO:0007669"/>
    <property type="project" value="InterPro"/>
</dbReference>
<dbReference type="FunFam" id="2.30.30.1020:FF:000009">
    <property type="entry name" value="Related to CDC36-transcription factor"/>
    <property type="match status" value="1"/>
</dbReference>
<dbReference type="VEuPathDB" id="FungiDB:VP01_1130g4"/>
<feature type="domain" description="NOT2/NOT3/NOT5 C-terminal" evidence="5">
    <location>
        <begin position="392"/>
        <end position="461"/>
    </location>
</feature>
<feature type="region of interest" description="Disordered" evidence="4">
    <location>
        <begin position="226"/>
        <end position="264"/>
    </location>
</feature>
<protein>
    <recommendedName>
        <fullName evidence="5">NOT2/NOT3/NOT5 C-terminal domain-containing protein</fullName>
    </recommendedName>
</protein>